<evidence type="ECO:0000259" key="4">
    <source>
        <dbReference type="PROSITE" id="PS51071"/>
    </source>
</evidence>
<organism evidence="6 7">
    <name type="scientific">Pontibacillus chungwhensis BH030062</name>
    <dbReference type="NCBI Taxonomy" id="1385513"/>
    <lineage>
        <taxon>Bacteria</taxon>
        <taxon>Bacillati</taxon>
        <taxon>Bacillota</taxon>
        <taxon>Bacilli</taxon>
        <taxon>Bacillales</taxon>
        <taxon>Bacillaceae</taxon>
        <taxon>Pontibacillus</taxon>
    </lineage>
</organism>
<dbReference type="Pfam" id="PF01418">
    <property type="entry name" value="HTH_6"/>
    <property type="match status" value="1"/>
</dbReference>
<dbReference type="Proteomes" id="UP000030153">
    <property type="component" value="Unassembled WGS sequence"/>
</dbReference>
<dbReference type="InterPro" id="IPR009057">
    <property type="entry name" value="Homeodomain-like_sf"/>
</dbReference>
<dbReference type="InterPro" id="IPR001347">
    <property type="entry name" value="SIS_dom"/>
</dbReference>
<evidence type="ECO:0000256" key="3">
    <source>
        <dbReference type="ARBA" id="ARBA00023163"/>
    </source>
</evidence>
<dbReference type="STRING" id="1385513.N780_14265"/>
<dbReference type="Gene3D" id="3.40.50.10490">
    <property type="entry name" value="Glucose-6-phosphate isomerase like protein, domain 1"/>
    <property type="match status" value="1"/>
</dbReference>
<dbReference type="PROSITE" id="PS51464">
    <property type="entry name" value="SIS"/>
    <property type="match status" value="1"/>
</dbReference>
<dbReference type="CDD" id="cd05013">
    <property type="entry name" value="SIS_RpiR"/>
    <property type="match status" value="1"/>
</dbReference>
<keyword evidence="3" id="KW-0804">Transcription</keyword>
<feature type="domain" description="HTH rpiR-type" evidence="4">
    <location>
        <begin position="2"/>
        <end position="78"/>
    </location>
</feature>
<sequence>MKTPVDLFTDKVHLLTHAERHVLAYIESHLPNAKRMSLTEMAEENNVSTTTVVRMCHHLGLNGFAELKYVLRDHHSSSVRRADNIVDQYKYVLEHALGSIDAKAIEEVTDAMKNAVRIVVVAIGLTKPLGEYVSKKLMQMNKTSTYLYELHMIHLLPSWIEEDDLVLCISSSGEVELLLDLIEQLNARRIHSVAITNANSSSLAQLTSQSLNARVPKTSYAGFDITTRSTLTLLLDMIFESYIRKTLKP</sequence>
<keyword evidence="7" id="KW-1185">Reference proteome</keyword>
<dbReference type="Gene3D" id="1.10.10.10">
    <property type="entry name" value="Winged helix-like DNA-binding domain superfamily/Winged helix DNA-binding domain"/>
    <property type="match status" value="1"/>
</dbReference>
<gene>
    <name evidence="6" type="ORF">N780_14265</name>
</gene>
<dbReference type="eggNOG" id="COG1737">
    <property type="taxonomic scope" value="Bacteria"/>
</dbReference>
<dbReference type="AlphaFoldDB" id="A0A0A2V163"/>
<dbReference type="InterPro" id="IPR046348">
    <property type="entry name" value="SIS_dom_sf"/>
</dbReference>
<evidence type="ECO:0000256" key="2">
    <source>
        <dbReference type="ARBA" id="ARBA00023125"/>
    </source>
</evidence>
<dbReference type="OrthoDB" id="6590756at2"/>
<keyword evidence="2" id="KW-0238">DNA-binding</keyword>
<evidence type="ECO:0000313" key="7">
    <source>
        <dbReference type="Proteomes" id="UP000030153"/>
    </source>
</evidence>
<protein>
    <submittedName>
        <fullName evidence="6">Regulator</fullName>
    </submittedName>
</protein>
<dbReference type="PANTHER" id="PTHR30514">
    <property type="entry name" value="GLUCOKINASE"/>
    <property type="match status" value="1"/>
</dbReference>
<dbReference type="PROSITE" id="PS51071">
    <property type="entry name" value="HTH_RPIR"/>
    <property type="match status" value="1"/>
</dbReference>
<dbReference type="SUPFAM" id="SSF46689">
    <property type="entry name" value="Homeodomain-like"/>
    <property type="match status" value="1"/>
</dbReference>
<dbReference type="RefSeq" id="WP_036780214.1">
    <property type="nucleotide sequence ID" value="NZ_AVBG01000002.1"/>
</dbReference>
<evidence type="ECO:0000256" key="1">
    <source>
        <dbReference type="ARBA" id="ARBA00023015"/>
    </source>
</evidence>
<dbReference type="GO" id="GO:1901135">
    <property type="term" value="P:carbohydrate derivative metabolic process"/>
    <property type="evidence" value="ECO:0007669"/>
    <property type="project" value="InterPro"/>
</dbReference>
<dbReference type="GO" id="GO:0003700">
    <property type="term" value="F:DNA-binding transcription factor activity"/>
    <property type="evidence" value="ECO:0007669"/>
    <property type="project" value="InterPro"/>
</dbReference>
<evidence type="ECO:0000259" key="5">
    <source>
        <dbReference type="PROSITE" id="PS51464"/>
    </source>
</evidence>
<reference evidence="6 7" key="1">
    <citation type="submission" date="2013-08" db="EMBL/GenBank/DDBJ databases">
        <title>Genome of Pontibacillus chungwhensis.</title>
        <authorList>
            <person name="Wang Q."/>
            <person name="Wang G."/>
        </authorList>
    </citation>
    <scope>NUCLEOTIDE SEQUENCE [LARGE SCALE GENOMIC DNA]</scope>
    <source>
        <strain evidence="6 7">BH030062</strain>
    </source>
</reference>
<dbReference type="EMBL" id="AVBG01000002">
    <property type="protein sequence ID" value="KGP92551.1"/>
    <property type="molecule type" value="Genomic_DNA"/>
</dbReference>
<proteinExistence type="predicted"/>
<feature type="domain" description="SIS" evidence="5">
    <location>
        <begin position="108"/>
        <end position="248"/>
    </location>
</feature>
<dbReference type="Pfam" id="PF01380">
    <property type="entry name" value="SIS"/>
    <property type="match status" value="1"/>
</dbReference>
<accession>A0A0A2V163</accession>
<dbReference type="PANTHER" id="PTHR30514:SF10">
    <property type="entry name" value="MURR_RPIR FAMILY TRANSCRIPTIONAL REGULATOR"/>
    <property type="match status" value="1"/>
</dbReference>
<dbReference type="InterPro" id="IPR036388">
    <property type="entry name" value="WH-like_DNA-bd_sf"/>
</dbReference>
<comment type="caution">
    <text evidence="6">The sequence shown here is derived from an EMBL/GenBank/DDBJ whole genome shotgun (WGS) entry which is preliminary data.</text>
</comment>
<dbReference type="SUPFAM" id="SSF53697">
    <property type="entry name" value="SIS domain"/>
    <property type="match status" value="1"/>
</dbReference>
<evidence type="ECO:0000313" key="6">
    <source>
        <dbReference type="EMBL" id="KGP92551.1"/>
    </source>
</evidence>
<name>A0A0A2V163_9BACI</name>
<dbReference type="GO" id="GO:0097367">
    <property type="term" value="F:carbohydrate derivative binding"/>
    <property type="evidence" value="ECO:0007669"/>
    <property type="project" value="InterPro"/>
</dbReference>
<dbReference type="InterPro" id="IPR000281">
    <property type="entry name" value="HTH_RpiR"/>
</dbReference>
<dbReference type="InterPro" id="IPR047640">
    <property type="entry name" value="RpiR-like"/>
</dbReference>
<dbReference type="InterPro" id="IPR035472">
    <property type="entry name" value="RpiR-like_SIS"/>
</dbReference>
<keyword evidence="1" id="KW-0805">Transcription regulation</keyword>
<dbReference type="GO" id="GO:0003677">
    <property type="term" value="F:DNA binding"/>
    <property type="evidence" value="ECO:0007669"/>
    <property type="project" value="UniProtKB-KW"/>
</dbReference>